<proteinExistence type="predicted"/>
<keyword evidence="3 6" id="KW-0812">Transmembrane</keyword>
<comment type="caution">
    <text evidence="8">The sequence shown here is derived from an EMBL/GenBank/DDBJ whole genome shotgun (WGS) entry which is preliminary data.</text>
</comment>
<dbReference type="SUPFAM" id="SSF103473">
    <property type="entry name" value="MFS general substrate transporter"/>
    <property type="match status" value="1"/>
</dbReference>
<dbReference type="InterPro" id="IPR005829">
    <property type="entry name" value="Sugar_transporter_CS"/>
</dbReference>
<dbReference type="PROSITE" id="PS00216">
    <property type="entry name" value="SUGAR_TRANSPORT_1"/>
    <property type="match status" value="1"/>
</dbReference>
<evidence type="ECO:0000256" key="4">
    <source>
        <dbReference type="ARBA" id="ARBA00022989"/>
    </source>
</evidence>
<keyword evidence="5 6" id="KW-0472">Membrane</keyword>
<evidence type="ECO:0000256" key="1">
    <source>
        <dbReference type="ARBA" id="ARBA00004651"/>
    </source>
</evidence>
<keyword evidence="4 6" id="KW-1133">Transmembrane helix</keyword>
<feature type="transmembrane region" description="Helical" evidence="6">
    <location>
        <begin position="264"/>
        <end position="287"/>
    </location>
</feature>
<feature type="transmembrane region" description="Helical" evidence="6">
    <location>
        <begin position="120"/>
        <end position="142"/>
    </location>
</feature>
<evidence type="ECO:0000313" key="9">
    <source>
        <dbReference type="Proteomes" id="UP001552427"/>
    </source>
</evidence>
<dbReference type="PANTHER" id="PTHR43124">
    <property type="entry name" value="PURINE EFFLUX PUMP PBUE"/>
    <property type="match status" value="1"/>
</dbReference>
<reference evidence="8 9" key="1">
    <citation type="submission" date="2024-06" db="EMBL/GenBank/DDBJ databases">
        <title>The Natural Products Discovery Center: Release of the First 8490 Sequenced Strains for Exploring Actinobacteria Biosynthetic Diversity.</title>
        <authorList>
            <person name="Kalkreuter E."/>
            <person name="Kautsar S.A."/>
            <person name="Yang D."/>
            <person name="Bader C.D."/>
            <person name="Teijaro C.N."/>
            <person name="Fluegel L."/>
            <person name="Davis C.M."/>
            <person name="Simpson J.R."/>
            <person name="Lauterbach L."/>
            <person name="Steele A.D."/>
            <person name="Gui C."/>
            <person name="Meng S."/>
            <person name="Li G."/>
            <person name="Viehrig K."/>
            <person name="Ye F."/>
            <person name="Su P."/>
            <person name="Kiefer A.F."/>
            <person name="Nichols A."/>
            <person name="Cepeda A.J."/>
            <person name="Yan W."/>
            <person name="Fan B."/>
            <person name="Jiang Y."/>
            <person name="Adhikari A."/>
            <person name="Zheng C.-J."/>
            <person name="Schuster L."/>
            <person name="Cowan T.M."/>
            <person name="Smanski M.J."/>
            <person name="Chevrette M.G."/>
            <person name="De Carvalho L.P.S."/>
            <person name="Shen B."/>
        </authorList>
    </citation>
    <scope>NUCLEOTIDE SEQUENCE [LARGE SCALE GENOMIC DNA]</scope>
    <source>
        <strain evidence="8 9">NPDC049574</strain>
    </source>
</reference>
<feature type="domain" description="Major facilitator superfamily (MFS) profile" evidence="7">
    <location>
        <begin position="29"/>
        <end position="412"/>
    </location>
</feature>
<evidence type="ECO:0000256" key="3">
    <source>
        <dbReference type="ARBA" id="ARBA00022692"/>
    </source>
</evidence>
<organism evidence="8 9">
    <name type="scientific">Nonomuraea bangladeshensis</name>
    <dbReference type="NCBI Taxonomy" id="404385"/>
    <lineage>
        <taxon>Bacteria</taxon>
        <taxon>Bacillati</taxon>
        <taxon>Actinomycetota</taxon>
        <taxon>Actinomycetes</taxon>
        <taxon>Streptosporangiales</taxon>
        <taxon>Streptosporangiaceae</taxon>
        <taxon>Nonomuraea</taxon>
    </lineage>
</organism>
<dbReference type="InterPro" id="IPR011701">
    <property type="entry name" value="MFS"/>
</dbReference>
<dbReference type="InterPro" id="IPR020846">
    <property type="entry name" value="MFS_dom"/>
</dbReference>
<sequence>MTRAEPRRGAAPGADLRPAGLLTTERGRALAVLSGAVLVQWAAMMSVFPALPSISGALRIGPDALGLVMMVSSLLMTVLNVPAGVAADRRGRRPVIVAGLALSALGVLVSALWAAAWPFLAGWVIFGIGRGLFTSPAFTVPADTYGPQERGKAIGILAGAIGAGSVLGYVAGGLALTVATWQTVLMADAVLLVAACALTWFALPETARELHAAPLRTALAQTFAWYRRRVVLLSGVVAGLSFAVGVAATFLVPFSLAGLAASPFVIALVFVPYEVMASAGTVLAGAVSDKVGRRLPLLLALLLVAVALAGLPVAGVTVWSVALVYAFVGLAEGPVISLSTTMVTDDVLKADPRRVGAALGANRLVQGLGPILGPAAGGLLAERAGLGARYWILAAVLAATAVLAAFLPETWAGKEAAR</sequence>
<protein>
    <submittedName>
        <fullName evidence="8">MFS transporter</fullName>
    </submittedName>
</protein>
<feature type="transmembrane region" description="Helical" evidence="6">
    <location>
        <begin position="388"/>
        <end position="408"/>
    </location>
</feature>
<dbReference type="RefSeq" id="WP_364463357.1">
    <property type="nucleotide sequence ID" value="NZ_JBFARM010000020.1"/>
</dbReference>
<dbReference type="InterPro" id="IPR050189">
    <property type="entry name" value="MFS_Efflux_Transporters"/>
</dbReference>
<feature type="transmembrane region" description="Helical" evidence="6">
    <location>
        <begin position="184"/>
        <end position="203"/>
    </location>
</feature>
<feature type="transmembrane region" description="Helical" evidence="6">
    <location>
        <begin position="230"/>
        <end position="252"/>
    </location>
</feature>
<dbReference type="Proteomes" id="UP001552427">
    <property type="component" value="Unassembled WGS sequence"/>
</dbReference>
<feature type="transmembrane region" description="Helical" evidence="6">
    <location>
        <begin position="64"/>
        <end position="83"/>
    </location>
</feature>
<evidence type="ECO:0000256" key="2">
    <source>
        <dbReference type="ARBA" id="ARBA00022475"/>
    </source>
</evidence>
<dbReference type="PANTHER" id="PTHR43124:SF3">
    <property type="entry name" value="CHLORAMPHENICOL EFFLUX PUMP RV0191"/>
    <property type="match status" value="1"/>
</dbReference>
<evidence type="ECO:0000256" key="5">
    <source>
        <dbReference type="ARBA" id="ARBA00023136"/>
    </source>
</evidence>
<dbReference type="InterPro" id="IPR036259">
    <property type="entry name" value="MFS_trans_sf"/>
</dbReference>
<dbReference type="Gene3D" id="1.20.1250.20">
    <property type="entry name" value="MFS general substrate transporter like domains"/>
    <property type="match status" value="2"/>
</dbReference>
<dbReference type="Pfam" id="PF07690">
    <property type="entry name" value="MFS_1"/>
    <property type="match status" value="1"/>
</dbReference>
<dbReference type="EMBL" id="JBFARM010000020">
    <property type="protein sequence ID" value="MEV4292762.1"/>
    <property type="molecule type" value="Genomic_DNA"/>
</dbReference>
<name>A0ABV3HJP1_9ACTN</name>
<comment type="subcellular location">
    <subcellularLocation>
        <location evidence="1">Cell membrane</location>
        <topology evidence="1">Multi-pass membrane protein</topology>
    </subcellularLocation>
</comment>
<keyword evidence="9" id="KW-1185">Reference proteome</keyword>
<gene>
    <name evidence="8" type="ORF">AB0K40_45260</name>
</gene>
<accession>A0ABV3HJP1</accession>
<feature type="transmembrane region" description="Helical" evidence="6">
    <location>
        <begin position="95"/>
        <end position="114"/>
    </location>
</feature>
<feature type="transmembrane region" description="Helical" evidence="6">
    <location>
        <begin position="30"/>
        <end position="52"/>
    </location>
</feature>
<feature type="transmembrane region" description="Helical" evidence="6">
    <location>
        <begin position="299"/>
        <end position="328"/>
    </location>
</feature>
<dbReference type="PROSITE" id="PS50850">
    <property type="entry name" value="MFS"/>
    <property type="match status" value="1"/>
</dbReference>
<feature type="transmembrane region" description="Helical" evidence="6">
    <location>
        <begin position="154"/>
        <end position="178"/>
    </location>
</feature>
<evidence type="ECO:0000259" key="7">
    <source>
        <dbReference type="PROSITE" id="PS50850"/>
    </source>
</evidence>
<evidence type="ECO:0000256" key="6">
    <source>
        <dbReference type="SAM" id="Phobius"/>
    </source>
</evidence>
<keyword evidence="2" id="KW-1003">Cell membrane</keyword>
<evidence type="ECO:0000313" key="8">
    <source>
        <dbReference type="EMBL" id="MEV4292762.1"/>
    </source>
</evidence>